<evidence type="ECO:0000256" key="7">
    <source>
        <dbReference type="HAMAP-Rule" id="MF_00523"/>
    </source>
</evidence>
<dbReference type="HAMAP" id="MF_00523">
    <property type="entry name" value="LpxD"/>
    <property type="match status" value="1"/>
</dbReference>
<dbReference type="AlphaFoldDB" id="A6EUT1"/>
<evidence type="ECO:0000313" key="10">
    <source>
        <dbReference type="EMBL" id="EDM49580.1"/>
    </source>
</evidence>
<proteinExistence type="inferred from homology"/>
<keyword evidence="3 7" id="KW-0808">Transferase</keyword>
<feature type="domain" description="UDP-3-O-[3-hydroxymyristoyl] glucosamine N-acyltransferase non-repeat region" evidence="8">
    <location>
        <begin position="28"/>
        <end position="94"/>
    </location>
</feature>
<evidence type="ECO:0000256" key="5">
    <source>
        <dbReference type="ARBA" id="ARBA00023098"/>
    </source>
</evidence>
<dbReference type="eggNOG" id="COG1044">
    <property type="taxonomic scope" value="Bacteria"/>
</dbReference>
<keyword evidence="5 7" id="KW-0443">Lipid metabolism</keyword>
<dbReference type="NCBIfam" id="TIGR01853">
    <property type="entry name" value="lipid_A_lpxD"/>
    <property type="match status" value="1"/>
</dbReference>
<dbReference type="Gene3D" id="1.20.5.170">
    <property type="match status" value="1"/>
</dbReference>
<dbReference type="Pfam" id="PF04613">
    <property type="entry name" value="LpxD"/>
    <property type="match status" value="1"/>
</dbReference>
<dbReference type="PANTHER" id="PTHR43378">
    <property type="entry name" value="UDP-3-O-ACYLGLUCOSAMINE N-ACYLTRANSFERASE"/>
    <property type="match status" value="1"/>
</dbReference>
<feature type="domain" description="Mannose-1-phosphate guanyltransferase C-terminal" evidence="9">
    <location>
        <begin position="122"/>
        <end position="223"/>
    </location>
</feature>
<comment type="function">
    <text evidence="7">Catalyzes the N-acylation of UDP-3-O-acylglucosamine using 3-hydroxyacyl-ACP as the acyl donor. Is involved in the biosynthesis of lipid A, a phosphorylated glycolipid that anchors the lipopolysaccharide to the outer membrane of the cell.</text>
</comment>
<keyword evidence="1 7" id="KW-0444">Lipid biosynthesis</keyword>
<comment type="pathway">
    <text evidence="7">Bacterial outer membrane biogenesis; LPS lipid A biosynthesis.</text>
</comment>
<dbReference type="GO" id="GO:0009245">
    <property type="term" value="P:lipid A biosynthetic process"/>
    <property type="evidence" value="ECO:0007669"/>
    <property type="project" value="UniProtKB-UniRule"/>
</dbReference>
<sequence>MELKMTKRSYRLGDIASELGAELKGNPDTEINGLATLQAASPGQIAFLANPSYGRYLAETSASAVILSQSTADQCPTNVLLLDNPYLGYARLSHWFDPAPVAEPGIHPSAVVASSARVSDTACIGPQAVVEAEAVVGDNVVVGAGCIIGARCQIGEQTILRPRVTLAHDIVMGKRCHILSGAVIGSDGFGFANEKGAWHRIAQLGRVILGDDVEVGANTTIDRGALDDTVIGDGVKLDNLIQIAHNVSIGDHSAMAAMVGIAGSTRIGSHCVFGGQSGVAGHLTIADQVHLTGMTLVSGDIRESGVYSSGTSADSNRQWRKNAVRFRQLDALARRLKELEKKMEG</sequence>
<evidence type="ECO:0000256" key="1">
    <source>
        <dbReference type="ARBA" id="ARBA00022516"/>
    </source>
</evidence>
<keyword evidence="4 7" id="KW-0677">Repeat</keyword>
<keyword evidence="6 7" id="KW-0012">Acyltransferase</keyword>
<dbReference type="NCBIfam" id="NF002060">
    <property type="entry name" value="PRK00892.1"/>
    <property type="match status" value="1"/>
</dbReference>
<dbReference type="Pfam" id="PF25087">
    <property type="entry name" value="GMPPB_C"/>
    <property type="match status" value="1"/>
</dbReference>
<dbReference type="InterPro" id="IPR001451">
    <property type="entry name" value="Hexapep"/>
</dbReference>
<comment type="caution">
    <text evidence="10">The sequence shown here is derived from an EMBL/GenBank/DDBJ whole genome shotgun (WGS) entry which is preliminary data.</text>
</comment>
<dbReference type="UniPathway" id="UPA00973"/>
<gene>
    <name evidence="7" type="primary">lpxD</name>
    <name evidence="10" type="ORF">MDG893_10281</name>
</gene>
<dbReference type="Proteomes" id="UP000005856">
    <property type="component" value="Unassembled WGS sequence"/>
</dbReference>
<name>A6EUT1_9GAMM</name>
<dbReference type="PANTHER" id="PTHR43378:SF2">
    <property type="entry name" value="UDP-3-O-ACYLGLUCOSAMINE N-ACYLTRANSFERASE 1, MITOCHONDRIAL-RELATED"/>
    <property type="match status" value="1"/>
</dbReference>
<evidence type="ECO:0000256" key="2">
    <source>
        <dbReference type="ARBA" id="ARBA00022556"/>
    </source>
</evidence>
<evidence type="ECO:0000256" key="6">
    <source>
        <dbReference type="ARBA" id="ARBA00023315"/>
    </source>
</evidence>
<evidence type="ECO:0000256" key="3">
    <source>
        <dbReference type="ARBA" id="ARBA00022679"/>
    </source>
</evidence>
<organism evidence="10 11">
    <name type="scientific">Marinobacter algicola DG893</name>
    <dbReference type="NCBI Taxonomy" id="443152"/>
    <lineage>
        <taxon>Bacteria</taxon>
        <taxon>Pseudomonadati</taxon>
        <taxon>Pseudomonadota</taxon>
        <taxon>Gammaproteobacteria</taxon>
        <taxon>Pseudomonadales</taxon>
        <taxon>Marinobacteraceae</taxon>
        <taxon>Marinobacter</taxon>
    </lineage>
</organism>
<dbReference type="InterPro" id="IPR007691">
    <property type="entry name" value="LpxD"/>
</dbReference>
<evidence type="ECO:0000256" key="4">
    <source>
        <dbReference type="ARBA" id="ARBA00022737"/>
    </source>
</evidence>
<dbReference type="GO" id="GO:0103118">
    <property type="term" value="F:UDP-3-O-[(3R)-3-hydroxyacyl]-glucosamine N-acyltransferase activity"/>
    <property type="evidence" value="ECO:0007669"/>
    <property type="project" value="UniProtKB-EC"/>
</dbReference>
<dbReference type="EMBL" id="ABCP01000001">
    <property type="protein sequence ID" value="EDM49580.1"/>
    <property type="molecule type" value="Genomic_DNA"/>
</dbReference>
<dbReference type="SUPFAM" id="SSF51161">
    <property type="entry name" value="Trimeric LpxA-like enzymes"/>
    <property type="match status" value="1"/>
</dbReference>
<dbReference type="GO" id="GO:0016020">
    <property type="term" value="C:membrane"/>
    <property type="evidence" value="ECO:0007669"/>
    <property type="project" value="GOC"/>
</dbReference>
<dbReference type="CDD" id="cd03352">
    <property type="entry name" value="LbH_LpxD"/>
    <property type="match status" value="1"/>
</dbReference>
<accession>A6EUT1</accession>
<evidence type="ECO:0000259" key="8">
    <source>
        <dbReference type="Pfam" id="PF04613"/>
    </source>
</evidence>
<dbReference type="Gene3D" id="3.40.1390.10">
    <property type="entry name" value="MurE/MurF, N-terminal domain"/>
    <property type="match status" value="1"/>
</dbReference>
<keyword evidence="2 7" id="KW-0441">Lipid A biosynthesis</keyword>
<keyword evidence="11" id="KW-1185">Reference proteome</keyword>
<dbReference type="STRING" id="443152.MDG893_10281"/>
<dbReference type="EC" id="2.3.1.191" evidence="7"/>
<comment type="similarity">
    <text evidence="7">Belongs to the transferase hexapeptide repeat family. LpxD subfamily.</text>
</comment>
<protein>
    <recommendedName>
        <fullName evidence="7">UDP-3-O-acylglucosamine N-acyltransferase</fullName>
        <ecNumber evidence="7">2.3.1.191</ecNumber>
    </recommendedName>
</protein>
<dbReference type="InterPro" id="IPR020573">
    <property type="entry name" value="UDP_GlcNAc_AcTrfase_non-rep"/>
</dbReference>
<dbReference type="Pfam" id="PF00132">
    <property type="entry name" value="Hexapep"/>
    <property type="match status" value="1"/>
</dbReference>
<evidence type="ECO:0000259" key="9">
    <source>
        <dbReference type="Pfam" id="PF25087"/>
    </source>
</evidence>
<dbReference type="GO" id="GO:0016410">
    <property type="term" value="F:N-acyltransferase activity"/>
    <property type="evidence" value="ECO:0007669"/>
    <property type="project" value="InterPro"/>
</dbReference>
<comment type="subunit">
    <text evidence="7">Homotrimer.</text>
</comment>
<reference evidence="10 11" key="1">
    <citation type="submission" date="2007-06" db="EMBL/GenBank/DDBJ databases">
        <authorList>
            <person name="Green D."/>
            <person name="Ferriera S."/>
            <person name="Johnson J."/>
            <person name="Kravitz S."/>
            <person name="Beeson K."/>
            <person name="Sutton G."/>
            <person name="Rogers Y.-H."/>
            <person name="Friedman R."/>
            <person name="Frazier M."/>
            <person name="Venter J.C."/>
        </authorList>
    </citation>
    <scope>NUCLEOTIDE SEQUENCE [LARGE SCALE GENOMIC DNA]</scope>
    <source>
        <strain evidence="10 11">DG893</strain>
    </source>
</reference>
<comment type="catalytic activity">
    <reaction evidence="7">
        <text>a UDP-3-O-[(3R)-3-hydroxyacyl]-alpha-D-glucosamine + a (3R)-hydroxyacyl-[ACP] = a UDP-2-N,3-O-bis[(3R)-3-hydroxyacyl]-alpha-D-glucosamine + holo-[ACP] + H(+)</text>
        <dbReference type="Rhea" id="RHEA:53836"/>
        <dbReference type="Rhea" id="RHEA-COMP:9685"/>
        <dbReference type="Rhea" id="RHEA-COMP:9945"/>
        <dbReference type="ChEBI" id="CHEBI:15378"/>
        <dbReference type="ChEBI" id="CHEBI:64479"/>
        <dbReference type="ChEBI" id="CHEBI:78827"/>
        <dbReference type="ChEBI" id="CHEBI:137740"/>
        <dbReference type="ChEBI" id="CHEBI:137748"/>
        <dbReference type="EC" id="2.3.1.191"/>
    </reaction>
</comment>
<evidence type="ECO:0000313" key="11">
    <source>
        <dbReference type="Proteomes" id="UP000005856"/>
    </source>
</evidence>
<feature type="active site" description="Proton acceptor" evidence="7">
    <location>
        <position position="245"/>
    </location>
</feature>
<dbReference type="InterPro" id="IPR056729">
    <property type="entry name" value="GMPPB_C"/>
</dbReference>
<dbReference type="Gene3D" id="2.160.10.10">
    <property type="entry name" value="Hexapeptide repeat proteins"/>
    <property type="match status" value="1"/>
</dbReference>
<dbReference type="InterPro" id="IPR011004">
    <property type="entry name" value="Trimer_LpxA-like_sf"/>
</dbReference>